<protein>
    <recommendedName>
        <fullName evidence="1">Endonuclease/exonuclease/phosphatase domain-containing protein</fullName>
    </recommendedName>
</protein>
<dbReference type="AlphaFoldDB" id="A0A8T1QK36"/>
<dbReference type="Pfam" id="PF03372">
    <property type="entry name" value="Exo_endo_phos"/>
    <property type="match status" value="1"/>
</dbReference>
<comment type="caution">
    <text evidence="2">The sequence shown here is derived from an EMBL/GenBank/DDBJ whole genome shotgun (WGS) entry which is preliminary data.</text>
</comment>
<dbReference type="GO" id="GO:0004519">
    <property type="term" value="F:endonuclease activity"/>
    <property type="evidence" value="ECO:0007669"/>
    <property type="project" value="InterPro"/>
</dbReference>
<dbReference type="Proteomes" id="UP000811609">
    <property type="component" value="Chromosome 5"/>
</dbReference>
<evidence type="ECO:0000259" key="1">
    <source>
        <dbReference type="Pfam" id="PF03372"/>
    </source>
</evidence>
<keyword evidence="3" id="KW-1185">Reference proteome</keyword>
<gene>
    <name evidence="2" type="ORF">CIPAW_05G158600</name>
</gene>
<organism evidence="2 3">
    <name type="scientific">Carya illinoinensis</name>
    <name type="common">Pecan</name>
    <dbReference type="NCBI Taxonomy" id="32201"/>
    <lineage>
        <taxon>Eukaryota</taxon>
        <taxon>Viridiplantae</taxon>
        <taxon>Streptophyta</taxon>
        <taxon>Embryophyta</taxon>
        <taxon>Tracheophyta</taxon>
        <taxon>Spermatophyta</taxon>
        <taxon>Magnoliopsida</taxon>
        <taxon>eudicotyledons</taxon>
        <taxon>Gunneridae</taxon>
        <taxon>Pentapetalae</taxon>
        <taxon>rosids</taxon>
        <taxon>fabids</taxon>
        <taxon>Fagales</taxon>
        <taxon>Juglandaceae</taxon>
        <taxon>Carya</taxon>
    </lineage>
</organism>
<dbReference type="PANTHER" id="PTHR33710:SF64">
    <property type="entry name" value="ENDONUCLEASE_EXONUCLEASE_PHOSPHATASE DOMAIN-CONTAINING PROTEIN"/>
    <property type="match status" value="1"/>
</dbReference>
<name>A0A8T1QK36_CARIL</name>
<evidence type="ECO:0000313" key="3">
    <source>
        <dbReference type="Proteomes" id="UP000811609"/>
    </source>
</evidence>
<reference evidence="2" key="1">
    <citation type="submission" date="2020-12" db="EMBL/GenBank/DDBJ databases">
        <title>WGS assembly of Carya illinoinensis cv. Pawnee.</title>
        <authorList>
            <person name="Platts A."/>
            <person name="Shu S."/>
            <person name="Wright S."/>
            <person name="Barry K."/>
            <person name="Edger P."/>
            <person name="Pires J.C."/>
            <person name="Schmutz J."/>
        </authorList>
    </citation>
    <scope>NUCLEOTIDE SEQUENCE</scope>
    <source>
        <tissue evidence="2">Leaf</tissue>
    </source>
</reference>
<dbReference type="PANTHER" id="PTHR33710">
    <property type="entry name" value="BNAC02G09200D PROTEIN"/>
    <property type="match status" value="1"/>
</dbReference>
<dbReference type="EMBL" id="CM031813">
    <property type="protein sequence ID" value="KAG6654621.1"/>
    <property type="molecule type" value="Genomic_DNA"/>
</dbReference>
<dbReference type="PROSITE" id="PS00726">
    <property type="entry name" value="AP_NUCLEASE_F1_1"/>
    <property type="match status" value="1"/>
</dbReference>
<accession>A0A8T1QK36</accession>
<feature type="domain" description="Endonuclease/exonuclease/phosphatase" evidence="1">
    <location>
        <begin position="6"/>
        <end position="224"/>
    </location>
</feature>
<proteinExistence type="predicted"/>
<sequence length="278" mass="32501">MKPKILSWNVRGLNEINKRLCIKNLLREWRADVVCLQETKLKLVTRKLVRSVWHCPYVDWIYLASNGASGGILVMWDKRVMEKMEEFVGEFSVVVSFKMAEDNFMWAFAGIYGPNADNIRKLLWEEIAGIWSWWDLPWCIGGDFNITRFPSERSRNSQLSPAMTEFSDCIFDLNLVDLPLVGGPFTWSNNQTYSRLDRFLISPDWECHYPEVSQKRLPHLCSDHFPILLDGGGIQGGRHSFKFENMWLKSEAFVNKVRHWWSSYQFHGTPPLLFSQVN</sequence>
<dbReference type="GO" id="GO:0003677">
    <property type="term" value="F:DNA binding"/>
    <property type="evidence" value="ECO:0007669"/>
    <property type="project" value="InterPro"/>
</dbReference>
<dbReference type="InterPro" id="IPR020847">
    <property type="entry name" value="AP_endonuclease_F1_BS"/>
</dbReference>
<dbReference type="GO" id="GO:0006281">
    <property type="term" value="P:DNA repair"/>
    <property type="evidence" value="ECO:0007669"/>
    <property type="project" value="InterPro"/>
</dbReference>
<evidence type="ECO:0000313" key="2">
    <source>
        <dbReference type="EMBL" id="KAG6654621.1"/>
    </source>
</evidence>
<dbReference type="InterPro" id="IPR005135">
    <property type="entry name" value="Endo/exonuclease/phosphatase"/>
</dbReference>